<dbReference type="EMBL" id="LSBJ02000004">
    <property type="protein sequence ID" value="OAQ66489.1"/>
    <property type="molecule type" value="Genomic_DNA"/>
</dbReference>
<dbReference type="KEGG" id="pchm:VFPPC_08036"/>
<dbReference type="OrthoDB" id="278212at2759"/>
<dbReference type="GO" id="GO:0005759">
    <property type="term" value="C:mitochondrial matrix"/>
    <property type="evidence" value="ECO:0007669"/>
    <property type="project" value="InterPro"/>
</dbReference>
<feature type="compositionally biased region" description="Acidic residues" evidence="1">
    <location>
        <begin position="164"/>
        <end position="173"/>
    </location>
</feature>
<evidence type="ECO:0000313" key="3">
    <source>
        <dbReference type="Proteomes" id="UP000078397"/>
    </source>
</evidence>
<feature type="region of interest" description="Disordered" evidence="1">
    <location>
        <begin position="146"/>
        <end position="173"/>
    </location>
</feature>
<gene>
    <name evidence="2" type="ORF">VFPPC_08036</name>
</gene>
<dbReference type="SUPFAM" id="SSF54529">
    <property type="entry name" value="Mitochondrial glycoprotein MAM33-like"/>
    <property type="match status" value="1"/>
</dbReference>
<accession>A0A179FN98</accession>
<dbReference type="InterPro" id="IPR003428">
    <property type="entry name" value="MAM33"/>
</dbReference>
<dbReference type="Pfam" id="PF02330">
    <property type="entry name" value="MAM33"/>
    <property type="match status" value="1"/>
</dbReference>
<dbReference type="RefSeq" id="XP_018143576.1">
    <property type="nucleotide sequence ID" value="XM_018286806.1"/>
</dbReference>
<organism evidence="2 3">
    <name type="scientific">Pochonia chlamydosporia 170</name>
    <dbReference type="NCBI Taxonomy" id="1380566"/>
    <lineage>
        <taxon>Eukaryota</taxon>
        <taxon>Fungi</taxon>
        <taxon>Dikarya</taxon>
        <taxon>Ascomycota</taxon>
        <taxon>Pezizomycotina</taxon>
        <taxon>Sordariomycetes</taxon>
        <taxon>Hypocreomycetidae</taxon>
        <taxon>Hypocreales</taxon>
        <taxon>Clavicipitaceae</taxon>
        <taxon>Pochonia</taxon>
    </lineage>
</organism>
<keyword evidence="3" id="KW-1185">Reference proteome</keyword>
<dbReference type="InterPro" id="IPR036561">
    <property type="entry name" value="MAM33_sf"/>
</dbReference>
<feature type="compositionally biased region" description="Polar residues" evidence="1">
    <location>
        <begin position="151"/>
        <end position="161"/>
    </location>
</feature>
<proteinExistence type="predicted"/>
<dbReference type="STRING" id="1380566.A0A179FN98"/>
<dbReference type="PANTHER" id="PTHR10826:SF1">
    <property type="entry name" value="COMPLEMENT COMPONENT 1 Q SUBCOMPONENT-BINDING PROTEIN, MITOCHONDRIAL"/>
    <property type="match status" value="1"/>
</dbReference>
<dbReference type="Gene3D" id="3.10.280.10">
    <property type="entry name" value="Mitochondrial glycoprotein"/>
    <property type="match status" value="1"/>
</dbReference>
<dbReference type="Proteomes" id="UP000078397">
    <property type="component" value="Unassembled WGS sequence"/>
</dbReference>
<evidence type="ECO:0000256" key="1">
    <source>
        <dbReference type="SAM" id="MobiDB-lite"/>
    </source>
</evidence>
<dbReference type="AlphaFoldDB" id="A0A179FN98"/>
<evidence type="ECO:0000313" key="2">
    <source>
        <dbReference type="EMBL" id="OAQ66489.1"/>
    </source>
</evidence>
<name>A0A179FN98_METCM</name>
<protein>
    <submittedName>
        <fullName evidence="2">Suaprga1-like protein</fullName>
    </submittedName>
</protein>
<sequence length="294" mass="32195">MLSLRSFARSAPRAMSRLASASMRSGVARPSTFAKASAISALRPARAAAFSTTAGRRAADGETDDELSAKLESEIQIEEEMKAQEQQPASIKDFLDNSPFELIDTPGQEVVKLVRSFGNEKITVSFSIADITNYDPYTEDAALEDEEFDDSIQSPGKQSNNAAEEADEMDELDEEAAAPINLSIVVEKPGKTAGALNIDATAQDGNIVVENMFFYEDAKVAKVESPESAQKRADVYPGPPFGSLDEDLQVLMERFLEERGITQAMAVFVPDYVDVKEQREYLRWLSNVKGFVDA</sequence>
<comment type="caution">
    <text evidence="2">The sequence shown here is derived from an EMBL/GenBank/DDBJ whole genome shotgun (WGS) entry which is preliminary data.</text>
</comment>
<dbReference type="PANTHER" id="PTHR10826">
    <property type="entry name" value="COMPLEMENT COMPONENT 1"/>
    <property type="match status" value="1"/>
</dbReference>
<reference evidence="2 3" key="1">
    <citation type="journal article" date="2016" name="PLoS Pathog.">
        <title>Biosynthesis of antibiotic leucinostatins in bio-control fungus Purpureocillium lilacinum and their inhibition on phytophthora revealed by genome mining.</title>
        <authorList>
            <person name="Wang G."/>
            <person name="Liu Z."/>
            <person name="Lin R."/>
            <person name="Li E."/>
            <person name="Mao Z."/>
            <person name="Ling J."/>
            <person name="Yang Y."/>
            <person name="Yin W.B."/>
            <person name="Xie B."/>
        </authorList>
    </citation>
    <scope>NUCLEOTIDE SEQUENCE [LARGE SCALE GENOMIC DNA]</scope>
    <source>
        <strain evidence="2">170</strain>
    </source>
</reference>
<dbReference type="GeneID" id="28850800"/>
<dbReference type="GO" id="GO:0042256">
    <property type="term" value="P:cytosolic ribosome assembly"/>
    <property type="evidence" value="ECO:0007669"/>
    <property type="project" value="TreeGrafter"/>
</dbReference>